<evidence type="ECO:0000256" key="1">
    <source>
        <dbReference type="ARBA" id="ARBA00004123"/>
    </source>
</evidence>
<dbReference type="Pfam" id="PF03754">
    <property type="entry name" value="At2g31720-like"/>
    <property type="match status" value="1"/>
</dbReference>
<evidence type="ECO:0000256" key="2">
    <source>
        <dbReference type="ARBA" id="ARBA00023015"/>
    </source>
</evidence>
<keyword evidence="5" id="KW-0539">Nucleus</keyword>
<accession>W9QPG3</accession>
<dbReference type="InterPro" id="IPR005508">
    <property type="entry name" value="At2g31720-like"/>
</dbReference>
<evidence type="ECO:0000313" key="7">
    <source>
        <dbReference type="Proteomes" id="UP000030645"/>
    </source>
</evidence>
<dbReference type="OrthoDB" id="986572at2759"/>
<organism evidence="6 7">
    <name type="scientific">Morus notabilis</name>
    <dbReference type="NCBI Taxonomy" id="981085"/>
    <lineage>
        <taxon>Eukaryota</taxon>
        <taxon>Viridiplantae</taxon>
        <taxon>Streptophyta</taxon>
        <taxon>Embryophyta</taxon>
        <taxon>Tracheophyta</taxon>
        <taxon>Spermatophyta</taxon>
        <taxon>Magnoliopsida</taxon>
        <taxon>eudicotyledons</taxon>
        <taxon>Gunneridae</taxon>
        <taxon>Pentapetalae</taxon>
        <taxon>rosids</taxon>
        <taxon>fabids</taxon>
        <taxon>Rosales</taxon>
        <taxon>Moraceae</taxon>
        <taxon>Moreae</taxon>
        <taxon>Morus</taxon>
    </lineage>
</organism>
<protein>
    <recommendedName>
        <fullName evidence="8">B3 domain-containing protein</fullName>
    </recommendedName>
</protein>
<keyword evidence="4" id="KW-0804">Transcription</keyword>
<dbReference type="PANTHER" id="PTHR31541:SF60">
    <property type="entry name" value="TF-B3 DOMAIN-CONTAINING PROTEIN"/>
    <property type="match status" value="1"/>
</dbReference>
<evidence type="ECO:0000256" key="5">
    <source>
        <dbReference type="ARBA" id="ARBA00023242"/>
    </source>
</evidence>
<evidence type="ECO:0000313" key="6">
    <source>
        <dbReference type="EMBL" id="EXB31242.1"/>
    </source>
</evidence>
<sequence>MTDEWSGPVEFGSEADCGKYNVNDDSEPPLGGMRRWVTDLVRKLRGHGERCIMQKRLSESDLKNRMSMPTIHLVVESDEFLSEGEIEAFLRWKNHDEDYRRFERTVEAVLVEPCLRTSDLSLRKWGDGRHGIIKFAIDKKKWHEIAQRNGLNKDDIVQIWFFRSRIGNPCFALINLAAAQENQRPTTSDATTSATSSI</sequence>
<gene>
    <name evidence="6" type="ORF">L484_014723</name>
</gene>
<name>W9QPG3_9ROSA</name>
<keyword evidence="3" id="KW-0238">DNA-binding</keyword>
<dbReference type="InterPro" id="IPR015300">
    <property type="entry name" value="DNA-bd_pseudobarrel_sf"/>
</dbReference>
<comment type="subcellular location">
    <subcellularLocation>
        <location evidence="1">Nucleus</location>
    </subcellularLocation>
</comment>
<dbReference type="Gene3D" id="2.40.330.10">
    <property type="entry name" value="DNA-binding pseudobarrel domain"/>
    <property type="match status" value="1"/>
</dbReference>
<evidence type="ECO:0008006" key="8">
    <source>
        <dbReference type="Google" id="ProtNLM"/>
    </source>
</evidence>
<dbReference type="AlphaFoldDB" id="W9QPG3"/>
<dbReference type="EMBL" id="KE343505">
    <property type="protein sequence ID" value="EXB31242.1"/>
    <property type="molecule type" value="Genomic_DNA"/>
</dbReference>
<dbReference type="GO" id="GO:0005634">
    <property type="term" value="C:nucleus"/>
    <property type="evidence" value="ECO:0007669"/>
    <property type="project" value="UniProtKB-SubCell"/>
</dbReference>
<evidence type="ECO:0000256" key="4">
    <source>
        <dbReference type="ARBA" id="ARBA00023163"/>
    </source>
</evidence>
<dbReference type="Proteomes" id="UP000030645">
    <property type="component" value="Unassembled WGS sequence"/>
</dbReference>
<dbReference type="PANTHER" id="PTHR31541">
    <property type="entry name" value="B3 DOMAIN PLANT PROTEIN-RELATED"/>
    <property type="match status" value="1"/>
</dbReference>
<proteinExistence type="predicted"/>
<dbReference type="GO" id="GO:0003677">
    <property type="term" value="F:DNA binding"/>
    <property type="evidence" value="ECO:0007669"/>
    <property type="project" value="UniProtKB-KW"/>
</dbReference>
<reference evidence="7" key="1">
    <citation type="submission" date="2013-01" db="EMBL/GenBank/DDBJ databases">
        <title>Draft Genome Sequence of a Mulberry Tree, Morus notabilis C.K. Schneid.</title>
        <authorList>
            <person name="He N."/>
            <person name="Zhao S."/>
        </authorList>
    </citation>
    <scope>NUCLEOTIDE SEQUENCE</scope>
</reference>
<dbReference type="KEGG" id="mnt:21397850"/>
<keyword evidence="7" id="KW-1185">Reference proteome</keyword>
<evidence type="ECO:0000256" key="3">
    <source>
        <dbReference type="ARBA" id="ARBA00023125"/>
    </source>
</evidence>
<keyword evidence="2" id="KW-0805">Transcription regulation</keyword>